<comment type="function">
    <text evidence="4">Dirigent proteins impart stereoselectivity on the phenoxy radical-coupling reaction, yielding optically active lignans from two molecules of coniferyl alcohol in the biosynthesis of lignans, flavonolignans, and alkaloids and thus plays a central role in plant secondary metabolism.</text>
</comment>
<dbReference type="GO" id="GO:0009699">
    <property type="term" value="P:phenylpropanoid biosynthetic process"/>
    <property type="evidence" value="ECO:0007669"/>
    <property type="project" value="UniProtKB-ARBA"/>
</dbReference>
<dbReference type="SUPFAM" id="SSF141493">
    <property type="entry name" value="Allene oxide cyclase-like"/>
    <property type="match status" value="1"/>
</dbReference>
<organism evidence="5 6">
    <name type="scientific">Ceratopteris richardii</name>
    <name type="common">Triangle waterfern</name>
    <dbReference type="NCBI Taxonomy" id="49495"/>
    <lineage>
        <taxon>Eukaryota</taxon>
        <taxon>Viridiplantae</taxon>
        <taxon>Streptophyta</taxon>
        <taxon>Embryophyta</taxon>
        <taxon>Tracheophyta</taxon>
        <taxon>Polypodiopsida</taxon>
        <taxon>Polypodiidae</taxon>
        <taxon>Polypodiales</taxon>
        <taxon>Pteridineae</taxon>
        <taxon>Pteridaceae</taxon>
        <taxon>Parkerioideae</taxon>
        <taxon>Ceratopteris</taxon>
    </lineage>
</organism>
<protein>
    <recommendedName>
        <fullName evidence="4">Dirigent protein</fullName>
    </recommendedName>
</protein>
<dbReference type="Pfam" id="PF03018">
    <property type="entry name" value="Dirigent"/>
    <property type="match status" value="1"/>
</dbReference>
<keyword evidence="4" id="KW-0052">Apoplast</keyword>
<dbReference type="InterPro" id="IPR044859">
    <property type="entry name" value="Allene_oxi_cyc_Dirigent"/>
</dbReference>
<dbReference type="AlphaFoldDB" id="A0A8T2U1R0"/>
<evidence type="ECO:0000256" key="2">
    <source>
        <dbReference type="ARBA" id="ARBA00011738"/>
    </source>
</evidence>
<comment type="caution">
    <text evidence="5">The sequence shown here is derived from an EMBL/GenBank/DDBJ whole genome shotgun (WGS) entry which is preliminary data.</text>
</comment>
<dbReference type="OrthoDB" id="1864232at2759"/>
<dbReference type="GO" id="GO:0046423">
    <property type="term" value="F:allene-oxide cyclase activity"/>
    <property type="evidence" value="ECO:0007669"/>
    <property type="project" value="InterPro"/>
</dbReference>
<comment type="subcellular location">
    <subcellularLocation>
        <location evidence="4">Secreted</location>
        <location evidence="4">Extracellular space</location>
        <location evidence="4">Apoplast</location>
    </subcellularLocation>
</comment>
<dbReference type="Proteomes" id="UP000825935">
    <property type="component" value="Chromosome 10"/>
</dbReference>
<name>A0A8T2U1R0_CERRI</name>
<evidence type="ECO:0000313" key="5">
    <source>
        <dbReference type="EMBL" id="KAH7427595.1"/>
    </source>
</evidence>
<accession>A0A8T2U1R0</accession>
<evidence type="ECO:0000256" key="1">
    <source>
        <dbReference type="ARBA" id="ARBA00010746"/>
    </source>
</evidence>
<dbReference type="PANTHER" id="PTHR21495">
    <property type="entry name" value="NUCLEOPORIN-RELATED"/>
    <property type="match status" value="1"/>
</dbReference>
<dbReference type="InterPro" id="IPR004265">
    <property type="entry name" value="Dirigent"/>
</dbReference>
<comment type="subunit">
    <text evidence="2 4">Homodimer.</text>
</comment>
<proteinExistence type="inferred from homology"/>
<dbReference type="GO" id="GO:0048046">
    <property type="term" value="C:apoplast"/>
    <property type="evidence" value="ECO:0007669"/>
    <property type="project" value="UniProtKB-SubCell"/>
</dbReference>
<dbReference type="InterPro" id="IPR034871">
    <property type="entry name" value="Allene_oxi_cyc_sf"/>
</dbReference>
<evidence type="ECO:0000256" key="4">
    <source>
        <dbReference type="RuleBase" id="RU363099"/>
    </source>
</evidence>
<sequence length="212" mass="22901">MLFILYIYRILRQTWESRSALKTLRLAEQARRTFLDHGENIHHAGLDRASHDLHGGCCSPSASLGSLENVTGGRLTYYVQVEIGAPNLAAILPPINASLSGSFGQATVFAFNVTEGKSATSKPLGFVRGLTVETNYISGADIRLLEVEFLEYDDGRCKGTLQYQGVVTSQDSQLAVVGGSGSFRGVKGNVVVTVVSSNGPFRTFFHDVTLLT</sequence>
<gene>
    <name evidence="5" type="ORF">KP509_10G051100</name>
</gene>
<keyword evidence="3 4" id="KW-0964">Secreted</keyword>
<comment type="similarity">
    <text evidence="1 4">Belongs to the plant dirigent protein family.</text>
</comment>
<evidence type="ECO:0000313" key="6">
    <source>
        <dbReference type="Proteomes" id="UP000825935"/>
    </source>
</evidence>
<keyword evidence="6" id="KW-1185">Reference proteome</keyword>
<dbReference type="GO" id="GO:0009695">
    <property type="term" value="P:jasmonic acid biosynthetic process"/>
    <property type="evidence" value="ECO:0007669"/>
    <property type="project" value="InterPro"/>
</dbReference>
<dbReference type="Gene3D" id="2.40.480.10">
    <property type="entry name" value="Allene oxide cyclase-like"/>
    <property type="match status" value="1"/>
</dbReference>
<dbReference type="EMBL" id="CM035415">
    <property type="protein sequence ID" value="KAH7427595.1"/>
    <property type="molecule type" value="Genomic_DNA"/>
</dbReference>
<reference evidence="5" key="1">
    <citation type="submission" date="2021-08" db="EMBL/GenBank/DDBJ databases">
        <title>WGS assembly of Ceratopteris richardii.</title>
        <authorList>
            <person name="Marchant D.B."/>
            <person name="Chen G."/>
            <person name="Jenkins J."/>
            <person name="Shu S."/>
            <person name="Leebens-Mack J."/>
            <person name="Grimwood J."/>
            <person name="Schmutz J."/>
            <person name="Soltis P."/>
            <person name="Soltis D."/>
            <person name="Chen Z.-H."/>
        </authorList>
    </citation>
    <scope>NUCLEOTIDE SEQUENCE</scope>
    <source>
        <strain evidence="5">Whitten #5841</strain>
        <tissue evidence="5">Leaf</tissue>
    </source>
</reference>
<evidence type="ECO:0000256" key="3">
    <source>
        <dbReference type="ARBA" id="ARBA00022525"/>
    </source>
</evidence>